<keyword evidence="2" id="KW-1185">Reference proteome</keyword>
<name>A0ACC5YVH4_9TELE</name>
<sequence length="1292" mass="148496">MTQDQENTEELHAGTQEDKNGKDSCFIKCSMTGDECWTNENEKQCKTCPRCSSRSQTGRIQNTEKSVGLLEAPQSNIPPLRRLQTVEIKESAMTPDLLNFKKGWLFMDDHDQWRKYWFVLSAHSLRYYFDSGAEEASSQIFLSITSHHNKFSASQLVGEIDLTTCHRVTELHDQRNFGFELWTHRMVYKLATTTAGKRQNWIQALTKNIQDQNAPDVASIPDNCPSKVGPRSGPDVTQESMSLSCPVNEKCCTKQRSDHYRRRRGRPKTSRWTEILIQEGTREQERVEQNAEESISRRRGREERRQRYAIVMGSSVCPLDERNSSTQENQQQERMREIEECWLQVEKMAIREEKRVLLYPEYQSEDSVELKKLLEHYGKRVEELTIRSESANQDYSQDHAHGTDWSLWEPTCDPGTEWEPQKISPNKQNPSLSDKYQEPKGLVSLKDLRRQQISDLLDLYPLSQSNSEFTDEPKRKSECNVLHEGITSDKPIKSLRSLGLCQASRDMGDDPTWARMFSERTALMIREDTVSDQAMVKLLSQEAEFLIRQNEALNQRNQELLNQLAEADREIDRLKAELFYQPDGHQPELESIVECLELELARSCGQLQEAQTQLAEMEDNLKDTHQTLQLKEATLRGLGFLNVDSEYKIAFPEIIDRLRQCVQVLEFKVSELVSQQWLSTLTGKELQTQNTFLMKSEVQNSQKIMEDDKKNMMLERELEFNVPLCEGLAHTKDKQHQNRIETVEVALKKRSNVFSLLLEVISQLAGNEMPESVSEHETAQMNPKVLTRLQLEKDFWESFVNTLKNATSNNIQNEEAACLLQSAEMKLEEVKMYLSALSIHKSTSSNPLTQSSNSGPDNSGNTSSSNPDIIGINDGKMKEEQNVMWKGLKEHMEKRLILIDHVTSKLESFTNNETLSAITRQCHIWKKTNTFYPIISVVMDIVAAYLVEKLSQSVIMQKSIAVQTENQEMLEQANMAVNEEPEVSEGTGKETLTNLKSRIKELEHLLSERLTSLQQQHEKDKERLKAAFEQGITLLRESHRKATEVLLLKHQREQELLKEEEERLLTEEVAACLTVIEAMKRAHSSELEKMLQKACQEKTYSGGTNIEVILKNHSEELSAVQRELDALSEQYMQKCLENMHLAEALQAERDALQQHQCQNLALSAHNQELTSHLAEEIMRLSTVAKDGCNQLVHDTGRYELMIRLQVKESCQEQEIDILKNELYAAKMDQKVASERFQEIQTELSLVKETAEQQISQLKENLRLVYEALEESIKKTTPATPLAASSQPVLFKS</sequence>
<gene>
    <name evidence="1" type="ORF">PDJAM_G00046980</name>
</gene>
<proteinExistence type="predicted"/>
<reference evidence="1" key="1">
    <citation type="submission" date="2020-02" db="EMBL/GenBank/DDBJ databases">
        <title>Genome sequencing of the panga catfish, Pangasius djambal.</title>
        <authorList>
            <person name="Wen M."/>
            <person name="Zahm M."/>
            <person name="Roques C."/>
            <person name="Cabau C."/>
            <person name="Klopp C."/>
            <person name="Donnadieu C."/>
            <person name="Jouanno E."/>
            <person name="Avarre J.-C."/>
            <person name="Campet M."/>
            <person name="Ha T."/>
            <person name="Dugue R."/>
            <person name="Lampietro C."/>
            <person name="Louis A."/>
            <person name="Herpin A."/>
            <person name="Echchiki A."/>
            <person name="Berthelot C."/>
            <person name="Parey E."/>
            <person name="Roest-Crollius H."/>
            <person name="Braasch I."/>
            <person name="Postlethwait J.H."/>
            <person name="Bobe J."/>
            <person name="Montfort J."/>
            <person name="Bouchez O."/>
            <person name="Begum T."/>
            <person name="Schartl M."/>
            <person name="Gustiano R."/>
            <person name="Guiguen Y."/>
        </authorList>
    </citation>
    <scope>NUCLEOTIDE SEQUENCE</scope>
    <source>
        <strain evidence="1">Pdj_M5554</strain>
    </source>
</reference>
<comment type="caution">
    <text evidence="1">The sequence shown here is derived from an EMBL/GenBank/DDBJ whole genome shotgun (WGS) entry which is preliminary data.</text>
</comment>
<organism evidence="1 2">
    <name type="scientific">Pangasius djambal</name>
    <dbReference type="NCBI Taxonomy" id="1691987"/>
    <lineage>
        <taxon>Eukaryota</taxon>
        <taxon>Metazoa</taxon>
        <taxon>Chordata</taxon>
        <taxon>Craniata</taxon>
        <taxon>Vertebrata</taxon>
        <taxon>Euteleostomi</taxon>
        <taxon>Actinopterygii</taxon>
        <taxon>Neopterygii</taxon>
        <taxon>Teleostei</taxon>
        <taxon>Ostariophysi</taxon>
        <taxon>Siluriformes</taxon>
        <taxon>Pangasiidae</taxon>
        <taxon>Pangasius</taxon>
    </lineage>
</organism>
<accession>A0ACC5YVH4</accession>
<dbReference type="Proteomes" id="UP000830395">
    <property type="component" value="Chromosome 13"/>
</dbReference>
<dbReference type="EMBL" id="CM040987">
    <property type="protein sequence ID" value="MCJ8739430.1"/>
    <property type="molecule type" value="Genomic_DNA"/>
</dbReference>
<evidence type="ECO:0000313" key="1">
    <source>
        <dbReference type="EMBL" id="MCJ8739430.1"/>
    </source>
</evidence>
<protein>
    <submittedName>
        <fullName evidence="1">Uncharacterized protein</fullName>
    </submittedName>
</protein>
<evidence type="ECO:0000313" key="2">
    <source>
        <dbReference type="Proteomes" id="UP000830395"/>
    </source>
</evidence>